<dbReference type="Gene3D" id="1.25.40.10">
    <property type="entry name" value="Tetratricopeptide repeat domain"/>
    <property type="match status" value="1"/>
</dbReference>
<accession>A0A1G2E242</accession>
<feature type="transmembrane region" description="Helical" evidence="6">
    <location>
        <begin position="125"/>
        <end position="144"/>
    </location>
</feature>
<keyword evidence="4 6" id="KW-0472">Membrane</keyword>
<reference evidence="8 9" key="1">
    <citation type="journal article" date="2016" name="Nat. Commun.">
        <title>Thousands of microbial genomes shed light on interconnected biogeochemical processes in an aquifer system.</title>
        <authorList>
            <person name="Anantharaman K."/>
            <person name="Brown C.T."/>
            <person name="Hug L.A."/>
            <person name="Sharon I."/>
            <person name="Castelle C.J."/>
            <person name="Probst A.J."/>
            <person name="Thomas B.C."/>
            <person name="Singh A."/>
            <person name="Wilkins M.J."/>
            <person name="Karaoz U."/>
            <person name="Brodie E.L."/>
            <person name="Williams K.H."/>
            <person name="Hubbard S.S."/>
            <person name="Banfield J.F."/>
        </authorList>
    </citation>
    <scope>NUCLEOTIDE SEQUENCE [LARGE SCALE GENOMIC DNA]</scope>
</reference>
<gene>
    <name evidence="8" type="ORF">A2626_01330</name>
</gene>
<dbReference type="PANTHER" id="PTHR37422">
    <property type="entry name" value="TEICHURONIC ACID BIOSYNTHESIS PROTEIN TUAE"/>
    <property type="match status" value="1"/>
</dbReference>
<feature type="domain" description="O-antigen ligase-related" evidence="7">
    <location>
        <begin position="202"/>
        <end position="366"/>
    </location>
</feature>
<name>A0A1G2E242_9BACT</name>
<dbReference type="Pfam" id="PF04932">
    <property type="entry name" value="Wzy_C"/>
    <property type="match status" value="1"/>
</dbReference>
<dbReference type="InterPro" id="IPR019734">
    <property type="entry name" value="TPR_rpt"/>
</dbReference>
<feature type="transmembrane region" description="Helical" evidence="6">
    <location>
        <begin position="241"/>
        <end position="261"/>
    </location>
</feature>
<evidence type="ECO:0000256" key="1">
    <source>
        <dbReference type="ARBA" id="ARBA00004141"/>
    </source>
</evidence>
<dbReference type="GO" id="GO:0016020">
    <property type="term" value="C:membrane"/>
    <property type="evidence" value="ECO:0007669"/>
    <property type="project" value="UniProtKB-SubCell"/>
</dbReference>
<dbReference type="EMBL" id="MHLZ01000040">
    <property type="protein sequence ID" value="OGZ19228.1"/>
    <property type="molecule type" value="Genomic_DNA"/>
</dbReference>
<evidence type="ECO:0000256" key="4">
    <source>
        <dbReference type="ARBA" id="ARBA00023136"/>
    </source>
</evidence>
<feature type="transmembrane region" description="Helical" evidence="6">
    <location>
        <begin position="349"/>
        <end position="374"/>
    </location>
</feature>
<keyword evidence="2 6" id="KW-0812">Transmembrane</keyword>
<dbReference type="PANTHER" id="PTHR37422:SF13">
    <property type="entry name" value="LIPOPOLYSACCHARIDE BIOSYNTHESIS PROTEIN PA4999-RELATED"/>
    <property type="match status" value="1"/>
</dbReference>
<evidence type="ECO:0000256" key="2">
    <source>
        <dbReference type="ARBA" id="ARBA00022692"/>
    </source>
</evidence>
<feature type="transmembrane region" description="Helical" evidence="6">
    <location>
        <begin position="195"/>
        <end position="211"/>
    </location>
</feature>
<keyword evidence="3 6" id="KW-1133">Transmembrane helix</keyword>
<evidence type="ECO:0000256" key="3">
    <source>
        <dbReference type="ARBA" id="ARBA00022989"/>
    </source>
</evidence>
<feature type="repeat" description="TPR" evidence="5">
    <location>
        <begin position="729"/>
        <end position="762"/>
    </location>
</feature>
<sequence length="776" mass="89826">MSVLIFTSICQIIFQENKEKNKDVNKWKNKKRWEGKNQEELENGCRKIPPIGGILRQPKSPVFWSFWFLIGLLGIYFLATLFSQDVLFSLWGSPYRSGGFVNFALYIILAILMFFILKKSEWQKIWIFSFIIGVLVSLIAIFQQYKIFSPFLLSYEGGRAPSTIGSPITLAIYLLILCFPVLSFGLKTKKVAGKLFYFISFLLFIFTAVFITQTRAVYLGLIIGSFYFLTFFPFKKKWLAIGLKIITTFILILSVYAVYYINITSQSKFLDTIAKNQLIKGVMTRVSFRLLAEEPRFAVWKVAFEAIKEKPILGYGPENFNIGFDRFYDSSLPYISHEWGSWYDKAHNFILDIATTVGIPALMIYLALFGALFWRLQKLKTADKYADSDADKTPIIAHGLQASFIGYFVANFFSFDSFSSYLISFLLIGYSLHLISLNVVNKEKSAKETFNNTLNRAESSVLNQRNYQHHLNVNKKKFIIVALLFLFIWFNWQYNIKPFNINTKINISKYLIGEKKCESAFSRMEKNVLPKKSILNFYSRAKYIDFMTTCESYYPDKTADYAKRGLGAIKEGATIRPAFVRGWLFLSGFNTVLIDIERDIDKKVELIKAGENYLKKAELLAPKRQEVFIEWFKYAFTSDRFDLLKEKAQKCIDTNPDTGDCYWYRALAELTVRNLEQGEKYLTLAEMRRYDSGSFISISQLEKAHSIAGSYQELVVVYQKLIALKPEEPQYHASLAFTYRELGKFKEARSEAMKVLELQPEAKDMVQEFLKTLPLR</sequence>
<dbReference type="SUPFAM" id="SSF48452">
    <property type="entry name" value="TPR-like"/>
    <property type="match status" value="1"/>
</dbReference>
<keyword evidence="5" id="KW-0802">TPR repeat</keyword>
<comment type="caution">
    <text evidence="8">The sequence shown here is derived from an EMBL/GenBank/DDBJ whole genome shotgun (WGS) entry which is preliminary data.</text>
</comment>
<dbReference type="InterPro" id="IPR007016">
    <property type="entry name" value="O-antigen_ligase-rel_domated"/>
</dbReference>
<feature type="transmembrane region" description="Helical" evidence="6">
    <location>
        <begin position="421"/>
        <end position="440"/>
    </location>
</feature>
<dbReference type="InterPro" id="IPR011990">
    <property type="entry name" value="TPR-like_helical_dom_sf"/>
</dbReference>
<feature type="transmembrane region" description="Helical" evidence="6">
    <location>
        <begin position="99"/>
        <end position="118"/>
    </location>
</feature>
<evidence type="ECO:0000256" key="6">
    <source>
        <dbReference type="SAM" id="Phobius"/>
    </source>
</evidence>
<dbReference type="PROSITE" id="PS50005">
    <property type="entry name" value="TPR"/>
    <property type="match status" value="1"/>
</dbReference>
<protein>
    <recommendedName>
        <fullName evidence="7">O-antigen ligase-related domain-containing protein</fullName>
    </recommendedName>
</protein>
<feature type="transmembrane region" description="Helical" evidence="6">
    <location>
        <begin position="395"/>
        <end position="415"/>
    </location>
</feature>
<feature type="transmembrane region" description="Helical" evidence="6">
    <location>
        <begin position="164"/>
        <end position="183"/>
    </location>
</feature>
<comment type="subcellular location">
    <subcellularLocation>
        <location evidence="1">Membrane</location>
        <topology evidence="1">Multi-pass membrane protein</topology>
    </subcellularLocation>
</comment>
<feature type="transmembrane region" description="Helical" evidence="6">
    <location>
        <begin position="62"/>
        <end position="79"/>
    </location>
</feature>
<feature type="transmembrane region" description="Helical" evidence="6">
    <location>
        <begin position="217"/>
        <end position="234"/>
    </location>
</feature>
<feature type="transmembrane region" description="Helical" evidence="6">
    <location>
        <begin position="478"/>
        <end position="494"/>
    </location>
</feature>
<organism evidence="8 9">
    <name type="scientific">Candidatus Nealsonbacteria bacterium RIFCSPHIGHO2_01_FULL_38_55</name>
    <dbReference type="NCBI Taxonomy" id="1801664"/>
    <lineage>
        <taxon>Bacteria</taxon>
        <taxon>Candidatus Nealsoniibacteriota</taxon>
    </lineage>
</organism>
<evidence type="ECO:0000259" key="7">
    <source>
        <dbReference type="Pfam" id="PF04932"/>
    </source>
</evidence>
<evidence type="ECO:0000313" key="9">
    <source>
        <dbReference type="Proteomes" id="UP000177360"/>
    </source>
</evidence>
<evidence type="ECO:0000256" key="5">
    <source>
        <dbReference type="PROSITE-ProRule" id="PRU00339"/>
    </source>
</evidence>
<proteinExistence type="predicted"/>
<evidence type="ECO:0000313" key="8">
    <source>
        <dbReference type="EMBL" id="OGZ19228.1"/>
    </source>
</evidence>
<dbReference type="InterPro" id="IPR051533">
    <property type="entry name" value="WaaL-like"/>
</dbReference>
<dbReference type="AlphaFoldDB" id="A0A1G2E242"/>
<dbReference type="Proteomes" id="UP000177360">
    <property type="component" value="Unassembled WGS sequence"/>
</dbReference>